<sequence>MPRRRQQDEYDDDYEDEDQQEEQEDEDEGQYDSQEEEDEHTWEYSECNGNRKALLAGINYFGESPGELRGCINDVMNIKEFLHSRGFEEDDMLILTDDQEDEELRPTKENMINGMQWLVDGAEPNDSLFFHFSGHGGPEEDEDGDEEDGFDESILPVDHQEVGSIVDDTMHEILVTSLPVGCRLTVIFDCCHSGSGLDLPYTYRDTGNIRKPSKKEQLETLKQHIARGDTDALALQVKALQLVESGEAAQAARLTKETRHSDADVIFFSGCLDAQTSADAVIDEQNTGALSHALVKVLYENSEISYRELLIGIREFMEEKGLTQIPQLSSSHPYDINLSFAL</sequence>
<feature type="compositionally biased region" description="Acidic residues" evidence="4">
    <location>
        <begin position="9"/>
        <end position="40"/>
    </location>
</feature>
<keyword evidence="2" id="KW-0053">Apoptosis</keyword>
<feature type="region of interest" description="Disordered" evidence="4">
    <location>
        <begin position="1"/>
        <end position="43"/>
    </location>
</feature>
<dbReference type="Gene3D" id="3.40.50.12660">
    <property type="match status" value="1"/>
</dbReference>
<name>A0A5C3KG70_COPMA</name>
<dbReference type="InterPro" id="IPR050452">
    <property type="entry name" value="Metacaspase"/>
</dbReference>
<keyword evidence="3" id="KW-0378">Hydrolase</keyword>
<evidence type="ECO:0000259" key="5">
    <source>
        <dbReference type="Pfam" id="PF00656"/>
    </source>
</evidence>
<evidence type="ECO:0000256" key="1">
    <source>
        <dbReference type="ARBA" id="ARBA00009005"/>
    </source>
</evidence>
<dbReference type="OrthoDB" id="3223806at2759"/>
<dbReference type="AlphaFoldDB" id="A0A5C3KG70"/>
<accession>A0A5C3KG70</accession>
<evidence type="ECO:0000256" key="2">
    <source>
        <dbReference type="ARBA" id="ARBA00022703"/>
    </source>
</evidence>
<gene>
    <name evidence="6" type="ORF">FA15DRAFT_675119</name>
</gene>
<dbReference type="Pfam" id="PF00656">
    <property type="entry name" value="Peptidase_C14"/>
    <property type="match status" value="1"/>
</dbReference>
<organism evidence="6 7">
    <name type="scientific">Coprinopsis marcescibilis</name>
    <name type="common">Agaric fungus</name>
    <name type="synonym">Psathyrella marcescibilis</name>
    <dbReference type="NCBI Taxonomy" id="230819"/>
    <lineage>
        <taxon>Eukaryota</taxon>
        <taxon>Fungi</taxon>
        <taxon>Dikarya</taxon>
        <taxon>Basidiomycota</taxon>
        <taxon>Agaricomycotina</taxon>
        <taxon>Agaricomycetes</taxon>
        <taxon>Agaricomycetidae</taxon>
        <taxon>Agaricales</taxon>
        <taxon>Agaricineae</taxon>
        <taxon>Psathyrellaceae</taxon>
        <taxon>Coprinopsis</taxon>
    </lineage>
</organism>
<dbReference type="InterPro" id="IPR029030">
    <property type="entry name" value="Caspase-like_dom_sf"/>
</dbReference>
<dbReference type="PANTHER" id="PTHR48104">
    <property type="entry name" value="METACASPASE-4"/>
    <property type="match status" value="1"/>
</dbReference>
<proteinExistence type="inferred from homology"/>
<dbReference type="Proteomes" id="UP000307440">
    <property type="component" value="Unassembled WGS sequence"/>
</dbReference>
<dbReference type="PANTHER" id="PTHR48104:SF30">
    <property type="entry name" value="METACASPASE-1"/>
    <property type="match status" value="1"/>
</dbReference>
<protein>
    <submittedName>
        <fullName evidence="6">Metacaspase</fullName>
    </submittedName>
</protein>
<keyword evidence="3" id="KW-0645">Protease</keyword>
<dbReference type="GO" id="GO:0006915">
    <property type="term" value="P:apoptotic process"/>
    <property type="evidence" value="ECO:0007669"/>
    <property type="project" value="UniProtKB-KW"/>
</dbReference>
<evidence type="ECO:0000256" key="3">
    <source>
        <dbReference type="ARBA" id="ARBA00022807"/>
    </source>
</evidence>
<keyword evidence="3" id="KW-0788">Thiol protease</keyword>
<dbReference type="GO" id="GO:0006508">
    <property type="term" value="P:proteolysis"/>
    <property type="evidence" value="ECO:0007669"/>
    <property type="project" value="InterPro"/>
</dbReference>
<comment type="similarity">
    <text evidence="1">Belongs to the peptidase C14B family.</text>
</comment>
<reference evidence="6 7" key="1">
    <citation type="journal article" date="2019" name="Nat. Ecol. Evol.">
        <title>Megaphylogeny resolves global patterns of mushroom evolution.</title>
        <authorList>
            <person name="Varga T."/>
            <person name="Krizsan K."/>
            <person name="Foldi C."/>
            <person name="Dima B."/>
            <person name="Sanchez-Garcia M."/>
            <person name="Sanchez-Ramirez S."/>
            <person name="Szollosi G.J."/>
            <person name="Szarkandi J.G."/>
            <person name="Papp V."/>
            <person name="Albert L."/>
            <person name="Andreopoulos W."/>
            <person name="Angelini C."/>
            <person name="Antonin V."/>
            <person name="Barry K.W."/>
            <person name="Bougher N.L."/>
            <person name="Buchanan P."/>
            <person name="Buyck B."/>
            <person name="Bense V."/>
            <person name="Catcheside P."/>
            <person name="Chovatia M."/>
            <person name="Cooper J."/>
            <person name="Damon W."/>
            <person name="Desjardin D."/>
            <person name="Finy P."/>
            <person name="Geml J."/>
            <person name="Haridas S."/>
            <person name="Hughes K."/>
            <person name="Justo A."/>
            <person name="Karasinski D."/>
            <person name="Kautmanova I."/>
            <person name="Kiss B."/>
            <person name="Kocsube S."/>
            <person name="Kotiranta H."/>
            <person name="LaButti K.M."/>
            <person name="Lechner B.E."/>
            <person name="Liimatainen K."/>
            <person name="Lipzen A."/>
            <person name="Lukacs Z."/>
            <person name="Mihaltcheva S."/>
            <person name="Morgado L.N."/>
            <person name="Niskanen T."/>
            <person name="Noordeloos M.E."/>
            <person name="Ohm R.A."/>
            <person name="Ortiz-Santana B."/>
            <person name="Ovrebo C."/>
            <person name="Racz N."/>
            <person name="Riley R."/>
            <person name="Savchenko A."/>
            <person name="Shiryaev A."/>
            <person name="Soop K."/>
            <person name="Spirin V."/>
            <person name="Szebenyi C."/>
            <person name="Tomsovsky M."/>
            <person name="Tulloss R.E."/>
            <person name="Uehling J."/>
            <person name="Grigoriev I.V."/>
            <person name="Vagvolgyi C."/>
            <person name="Papp T."/>
            <person name="Martin F.M."/>
            <person name="Miettinen O."/>
            <person name="Hibbett D.S."/>
            <person name="Nagy L.G."/>
        </authorList>
    </citation>
    <scope>NUCLEOTIDE SEQUENCE [LARGE SCALE GENOMIC DNA]</scope>
    <source>
        <strain evidence="6 7">CBS 121175</strain>
    </source>
</reference>
<evidence type="ECO:0000313" key="7">
    <source>
        <dbReference type="Proteomes" id="UP000307440"/>
    </source>
</evidence>
<dbReference type="GO" id="GO:0005737">
    <property type="term" value="C:cytoplasm"/>
    <property type="evidence" value="ECO:0007669"/>
    <property type="project" value="TreeGrafter"/>
</dbReference>
<dbReference type="InterPro" id="IPR011600">
    <property type="entry name" value="Pept_C14_caspase"/>
</dbReference>
<dbReference type="SUPFAM" id="SSF52129">
    <property type="entry name" value="Caspase-like"/>
    <property type="match status" value="1"/>
</dbReference>
<feature type="domain" description="Peptidase C14 caspase" evidence="5">
    <location>
        <begin position="51"/>
        <end position="332"/>
    </location>
</feature>
<dbReference type="GO" id="GO:0004197">
    <property type="term" value="F:cysteine-type endopeptidase activity"/>
    <property type="evidence" value="ECO:0007669"/>
    <property type="project" value="InterPro"/>
</dbReference>
<evidence type="ECO:0000256" key="4">
    <source>
        <dbReference type="SAM" id="MobiDB-lite"/>
    </source>
</evidence>
<keyword evidence="7" id="KW-1185">Reference proteome</keyword>
<dbReference type="EMBL" id="ML210386">
    <property type="protein sequence ID" value="TFK18663.1"/>
    <property type="molecule type" value="Genomic_DNA"/>
</dbReference>
<evidence type="ECO:0000313" key="6">
    <source>
        <dbReference type="EMBL" id="TFK18663.1"/>
    </source>
</evidence>